<sequence>MKCDEKPLLEEDGDVEEERNERATREGFAKNRVVWFGGPGDWQKDYVFHIENSHTLVSMCRGHAMHQFDRVDRAAHLCCVLCMNLFISAWLQREKDQVMMADYYTWVAAWSVALVAYDKALRCLATSPCFQVGGSLHEACCRDCCRDCGRQGLYLALVVSAAFAIAGVALAISLRANVSRFFGTFVAMKLFSYLGELAPLSWTFYLRRERQRDFWTPPPDPKISSWRQGGAYPLGAVWPKPDFLIERRHVPERFAHVSKRAAERNAQARRRRSEERSKLAQRLDSFAAKRQQQQQQQQDSRRPDLELAQLYAADDDVTVDAPLVDTFARRSALFSTDDPLVDTLGRRT</sequence>
<evidence type="ECO:0000256" key="2">
    <source>
        <dbReference type="SAM" id="Phobius"/>
    </source>
</evidence>
<dbReference type="AlphaFoldDB" id="A0AAD7XMX4"/>
<accession>A0AAD7XMX4</accession>
<keyword evidence="2" id="KW-0472">Membrane</keyword>
<keyword evidence="2" id="KW-0812">Transmembrane</keyword>
<proteinExistence type="predicted"/>
<dbReference type="EMBL" id="JAQMWT010000040">
    <property type="protein sequence ID" value="KAJ8612871.1"/>
    <property type="molecule type" value="Genomic_DNA"/>
</dbReference>
<evidence type="ECO:0000313" key="4">
    <source>
        <dbReference type="Proteomes" id="UP001230188"/>
    </source>
</evidence>
<gene>
    <name evidence="3" type="ORF">CTAYLR_002055</name>
</gene>
<organism evidence="3 4">
    <name type="scientific">Chrysophaeum taylorii</name>
    <dbReference type="NCBI Taxonomy" id="2483200"/>
    <lineage>
        <taxon>Eukaryota</taxon>
        <taxon>Sar</taxon>
        <taxon>Stramenopiles</taxon>
        <taxon>Ochrophyta</taxon>
        <taxon>Pelagophyceae</taxon>
        <taxon>Pelagomonadales</taxon>
        <taxon>Pelagomonadaceae</taxon>
        <taxon>Chrysophaeum</taxon>
    </lineage>
</organism>
<keyword evidence="2" id="KW-1133">Transmembrane helix</keyword>
<evidence type="ECO:0000313" key="3">
    <source>
        <dbReference type="EMBL" id="KAJ8612871.1"/>
    </source>
</evidence>
<feature type="transmembrane region" description="Helical" evidence="2">
    <location>
        <begin position="186"/>
        <end position="206"/>
    </location>
</feature>
<reference evidence="3" key="1">
    <citation type="submission" date="2023-01" db="EMBL/GenBank/DDBJ databases">
        <title>Metagenome sequencing of chrysophaentin producing Chrysophaeum taylorii.</title>
        <authorList>
            <person name="Davison J."/>
            <person name="Bewley C."/>
        </authorList>
    </citation>
    <scope>NUCLEOTIDE SEQUENCE</scope>
    <source>
        <strain evidence="3">NIES-1699</strain>
    </source>
</reference>
<feature type="region of interest" description="Disordered" evidence="1">
    <location>
        <begin position="1"/>
        <end position="23"/>
    </location>
</feature>
<protein>
    <submittedName>
        <fullName evidence="3">Uncharacterized protein</fullName>
    </submittedName>
</protein>
<evidence type="ECO:0000256" key="1">
    <source>
        <dbReference type="SAM" id="MobiDB-lite"/>
    </source>
</evidence>
<name>A0AAD7XMX4_9STRA</name>
<comment type="caution">
    <text evidence="3">The sequence shown here is derived from an EMBL/GenBank/DDBJ whole genome shotgun (WGS) entry which is preliminary data.</text>
</comment>
<keyword evidence="4" id="KW-1185">Reference proteome</keyword>
<dbReference type="Proteomes" id="UP001230188">
    <property type="component" value="Unassembled WGS sequence"/>
</dbReference>
<feature type="transmembrane region" description="Helical" evidence="2">
    <location>
        <begin position="152"/>
        <end position="174"/>
    </location>
</feature>